<dbReference type="GO" id="GO:0043886">
    <property type="term" value="F:structural constituent of carboxysome shell"/>
    <property type="evidence" value="ECO:0007669"/>
    <property type="project" value="UniProtKB-ARBA"/>
</dbReference>
<name>A0A975T8E7_9NOST</name>
<accession>A0A975T8E7</accession>
<dbReference type="InterPro" id="IPR011004">
    <property type="entry name" value="Trimer_LpxA-like_sf"/>
</dbReference>
<dbReference type="EMBL" id="CP021056">
    <property type="protein sequence ID" value="QXE23372.1"/>
    <property type="molecule type" value="Genomic_DNA"/>
</dbReference>
<reference evidence="2" key="1">
    <citation type="submission" date="2017-04" db="EMBL/GenBank/DDBJ databases">
        <title>Genome deletions in a multicellular cyanobacterial endosymbiont for morphological adaptation in marine diatoms.</title>
        <authorList>
            <person name="Wang Y."/>
            <person name="Gao H."/>
            <person name="Li R."/>
            <person name="Xu X."/>
        </authorList>
    </citation>
    <scope>NUCLEOTIDE SEQUENCE</scope>
    <source>
        <strain evidence="2">FACHB 800</strain>
    </source>
</reference>
<feature type="compositionally biased region" description="Pro residues" evidence="1">
    <location>
        <begin position="206"/>
        <end position="220"/>
    </location>
</feature>
<feature type="region of interest" description="Disordered" evidence="1">
    <location>
        <begin position="144"/>
        <end position="184"/>
    </location>
</feature>
<organism evidence="2 3">
    <name type="scientific">Richelia sinica FACHB-800</name>
    <dbReference type="NCBI Taxonomy" id="1357546"/>
    <lineage>
        <taxon>Bacteria</taxon>
        <taxon>Bacillati</taxon>
        <taxon>Cyanobacteriota</taxon>
        <taxon>Cyanophyceae</taxon>
        <taxon>Nostocales</taxon>
        <taxon>Nostocaceae</taxon>
        <taxon>Richelia</taxon>
    </lineage>
</organism>
<keyword evidence="3" id="KW-1185">Reference proteome</keyword>
<dbReference type="GO" id="GO:0031470">
    <property type="term" value="C:carboxysome"/>
    <property type="evidence" value="ECO:0007669"/>
    <property type="project" value="UniProtKB-ARBA"/>
</dbReference>
<dbReference type="AlphaFoldDB" id="A0A975T8E7"/>
<dbReference type="KEGG" id="rsin:B6N60_02062"/>
<proteinExistence type="predicted"/>
<evidence type="ECO:0000256" key="1">
    <source>
        <dbReference type="SAM" id="MobiDB-lite"/>
    </source>
</evidence>
<feature type="region of interest" description="Disordered" evidence="1">
    <location>
        <begin position="198"/>
        <end position="255"/>
    </location>
</feature>
<dbReference type="SUPFAM" id="SSF51161">
    <property type="entry name" value="Trimeric LpxA-like enzymes"/>
    <property type="match status" value="1"/>
</dbReference>
<dbReference type="Proteomes" id="UP000683511">
    <property type="component" value="Chromosome"/>
</dbReference>
<feature type="compositionally biased region" description="Polar residues" evidence="1">
    <location>
        <begin position="241"/>
        <end position="255"/>
    </location>
</feature>
<feature type="compositionally biased region" description="Low complexity" evidence="1">
    <location>
        <begin position="156"/>
        <end position="184"/>
    </location>
</feature>
<evidence type="ECO:0000313" key="2">
    <source>
        <dbReference type="EMBL" id="QXE23372.1"/>
    </source>
</evidence>
<gene>
    <name evidence="2" type="ORF">B6N60_02062</name>
</gene>
<evidence type="ECO:0000313" key="3">
    <source>
        <dbReference type="Proteomes" id="UP000683511"/>
    </source>
</evidence>
<dbReference type="Gene3D" id="2.160.10.10">
    <property type="entry name" value="Hexapeptide repeat proteins"/>
    <property type="match status" value="1"/>
</dbReference>
<sequence>MSGEVTGGDRLPFPDSFSTRFCSILIFLASEVTNSMSVPLLRLSDNFSSYISGEVNIHPSAVLAPGVILQAAANSRIIIGAGVCIGMGSILQVNEGTLEIEAGANLGAGFLMVGQGKIGASACIGAATTVFNCSVAPGQVVPPGSILGDVSRQMGEAEPQSPSPSTSTSTNTPEATTEETVVSSTQISAAFVELKHQSTTNSISVPSPPTPKSQSPPPEETPLADASPSPESPEPEPSAADTQSPNSFGTQIYGQGSIQRLLTTLFPHRQALNDQGSDNSSE</sequence>
<protein>
    <submittedName>
        <fullName evidence="2">Hexapeptide repeat-containing transferase</fullName>
    </submittedName>
</protein>
<keyword evidence="2" id="KW-0808">Transferase</keyword>
<dbReference type="GO" id="GO:0016740">
    <property type="term" value="F:transferase activity"/>
    <property type="evidence" value="ECO:0007669"/>
    <property type="project" value="UniProtKB-KW"/>
</dbReference>